<dbReference type="AlphaFoldDB" id="A0A6A5BPN9"/>
<dbReference type="RefSeq" id="XP_044560924.1">
    <property type="nucleotide sequence ID" value="XM_044708349.1"/>
</dbReference>
<evidence type="ECO:0000313" key="2">
    <source>
        <dbReference type="EMBL" id="KAF0976211.1"/>
    </source>
</evidence>
<dbReference type="VEuPathDB" id="AmoebaDB:NfTy_086010"/>
<protein>
    <submittedName>
        <fullName evidence="2">Uncharacterized protein</fullName>
    </submittedName>
</protein>
<dbReference type="GeneID" id="68112104"/>
<feature type="compositionally biased region" description="Polar residues" evidence="1">
    <location>
        <begin position="37"/>
        <end position="54"/>
    </location>
</feature>
<gene>
    <name evidence="2" type="ORF">FDP41_004886</name>
</gene>
<name>A0A6A5BPN9_NAEFO</name>
<sequence length="336" mass="38387">MQHVFSKIKQTNTEKKREKLLRSAEYHKPKKNEPEFENSTVPEKNNNDFSSFVQPHQIERAPLFDALQALKEKKKGDANSEQSSPSSTNTSDTPLIKKPAKYVFKKHFRQTRHPAVERNDMDERWTKYVTEFDKCSPEIIRKNTSPIEVEISKLSEEEEVFVFSKGYSSWINPDHKQKNMVNPVGDISRFKTIKRPFEPSSSPTIEEKLGLVDNTKSIVGENPLNTLQRITDTDGSDGFDMITFSGQPIKDADIYKSYLQQDIQDLELDIDEIEKLAALEEDAKDKATERALLGGSKEGDNDDDGVVLSSDDNQTDDPFSEVETLKKLSHPKNRIF</sequence>
<organism evidence="2 3">
    <name type="scientific">Naegleria fowleri</name>
    <name type="common">Brain eating amoeba</name>
    <dbReference type="NCBI Taxonomy" id="5763"/>
    <lineage>
        <taxon>Eukaryota</taxon>
        <taxon>Discoba</taxon>
        <taxon>Heterolobosea</taxon>
        <taxon>Tetramitia</taxon>
        <taxon>Eutetramitia</taxon>
        <taxon>Vahlkampfiidae</taxon>
        <taxon>Naegleria</taxon>
    </lineage>
</organism>
<dbReference type="OrthoDB" id="10409543at2759"/>
<evidence type="ECO:0000256" key="1">
    <source>
        <dbReference type="SAM" id="MobiDB-lite"/>
    </source>
</evidence>
<feature type="compositionally biased region" description="Basic and acidic residues" evidence="1">
    <location>
        <begin position="12"/>
        <end position="34"/>
    </location>
</feature>
<reference evidence="2 3" key="1">
    <citation type="journal article" date="2019" name="Sci. Rep.">
        <title>Nanopore sequencing improves the draft genome of the human pathogenic amoeba Naegleria fowleri.</title>
        <authorList>
            <person name="Liechti N."/>
            <person name="Schurch N."/>
            <person name="Bruggmann R."/>
            <person name="Wittwer M."/>
        </authorList>
    </citation>
    <scope>NUCLEOTIDE SEQUENCE [LARGE SCALE GENOMIC DNA]</scope>
    <source>
        <strain evidence="2 3">ATCC 30894</strain>
    </source>
</reference>
<feature type="compositionally biased region" description="Basic residues" evidence="1">
    <location>
        <begin position="327"/>
        <end position="336"/>
    </location>
</feature>
<evidence type="ECO:0000313" key="3">
    <source>
        <dbReference type="Proteomes" id="UP000444721"/>
    </source>
</evidence>
<feature type="compositionally biased region" description="Low complexity" evidence="1">
    <location>
        <begin position="80"/>
        <end position="93"/>
    </location>
</feature>
<feature type="region of interest" description="Disordered" evidence="1">
    <location>
        <begin position="289"/>
        <end position="336"/>
    </location>
</feature>
<proteinExistence type="predicted"/>
<dbReference type="EMBL" id="VFQX01000041">
    <property type="protein sequence ID" value="KAF0976211.1"/>
    <property type="molecule type" value="Genomic_DNA"/>
</dbReference>
<dbReference type="VEuPathDB" id="AmoebaDB:FDP41_004886"/>
<comment type="caution">
    <text evidence="2">The sequence shown here is derived from an EMBL/GenBank/DDBJ whole genome shotgun (WGS) entry which is preliminary data.</text>
</comment>
<dbReference type="VEuPathDB" id="AmoebaDB:NF0118400"/>
<dbReference type="Proteomes" id="UP000444721">
    <property type="component" value="Unassembled WGS sequence"/>
</dbReference>
<feature type="region of interest" description="Disordered" evidence="1">
    <location>
        <begin position="69"/>
        <end position="96"/>
    </location>
</feature>
<accession>A0A6A5BPN9</accession>
<keyword evidence="3" id="KW-1185">Reference proteome</keyword>
<feature type="region of interest" description="Disordered" evidence="1">
    <location>
        <begin position="1"/>
        <end position="55"/>
    </location>
</feature>